<sequence length="95" mass="11111">MPLQLNIPRDREASFEPQLIRKHQRRLQALDDKIIALYARGMGMRKIQDYLLDLYGTEVSPEFISSVTDSVMEEVTAWQNRPLDKVYPILYLDAD</sequence>
<reference evidence="7 9" key="2">
    <citation type="journal article" date="2024" name="Environ. Microbiol.">
        <title>Novel evolutionary insights on the interactions of the Holosporales (Alphaproteobacteria) with eukaryotic hosts from comparative genomics.</title>
        <authorList>
            <person name="Giovannini M."/>
            <person name="Petroni G."/>
            <person name="Castelli M."/>
        </authorList>
    </citation>
    <scope>NUCLEOTIDE SEQUENCE [LARGE SCALE GENOMIC DNA]</scope>
    <source>
        <strain evidence="7 9">US_Bl 15I1</strain>
    </source>
</reference>
<proteinExistence type="inferred from homology"/>
<keyword evidence="5 6" id="KW-0233">DNA recombination</keyword>
<evidence type="ECO:0000313" key="7">
    <source>
        <dbReference type="EMBL" id="WVX66914.1"/>
    </source>
</evidence>
<dbReference type="PANTHER" id="PTHR33217:SF5">
    <property type="entry name" value="MUTATOR FAMILY TRANSPOSASE"/>
    <property type="match status" value="1"/>
</dbReference>
<organism evidence="7 9">
    <name type="scientific">Candidatus Bealeia paramacronuclearis</name>
    <dbReference type="NCBI Taxonomy" id="1921001"/>
    <lineage>
        <taxon>Bacteria</taxon>
        <taxon>Pseudomonadati</taxon>
        <taxon>Pseudomonadota</taxon>
        <taxon>Alphaproteobacteria</taxon>
        <taxon>Holosporales</taxon>
        <taxon>Holosporaceae</taxon>
        <taxon>Candidatus Bealeia</taxon>
    </lineage>
</organism>
<dbReference type="EMBL" id="CP133270">
    <property type="protein sequence ID" value="WVX67560.1"/>
    <property type="molecule type" value="Genomic_DNA"/>
</dbReference>
<evidence type="ECO:0000256" key="3">
    <source>
        <dbReference type="ARBA" id="ARBA00022578"/>
    </source>
</evidence>
<comment type="similarity">
    <text evidence="2 6">Belongs to the transposase mutator family.</text>
</comment>
<name>A0ABZ2C836_9PROT</name>
<comment type="function">
    <text evidence="1 6">Required for the transposition of the insertion element.</text>
</comment>
<evidence type="ECO:0000256" key="4">
    <source>
        <dbReference type="ARBA" id="ARBA00023125"/>
    </source>
</evidence>
<accession>A0ABZ2C836</accession>
<evidence type="ECO:0000256" key="5">
    <source>
        <dbReference type="ARBA" id="ARBA00023172"/>
    </source>
</evidence>
<evidence type="ECO:0000256" key="2">
    <source>
        <dbReference type="ARBA" id="ARBA00010961"/>
    </source>
</evidence>
<gene>
    <name evidence="7" type="ORF">Bealeia1_01109</name>
    <name evidence="8" type="ORF">Bealeia1_01773</name>
</gene>
<dbReference type="InterPro" id="IPR001207">
    <property type="entry name" value="Transposase_mutator"/>
</dbReference>
<dbReference type="EMBL" id="CP133270">
    <property type="protein sequence ID" value="WVX66914.1"/>
    <property type="molecule type" value="Genomic_DNA"/>
</dbReference>
<evidence type="ECO:0000313" key="9">
    <source>
        <dbReference type="Proteomes" id="UP001330434"/>
    </source>
</evidence>
<keyword evidence="9" id="KW-1185">Reference proteome</keyword>
<evidence type="ECO:0000256" key="1">
    <source>
        <dbReference type="ARBA" id="ARBA00002190"/>
    </source>
</evidence>
<keyword evidence="4 6" id="KW-0238">DNA-binding</keyword>
<protein>
    <recommendedName>
        <fullName evidence="6">Mutator family transposase</fullName>
    </recommendedName>
</protein>
<dbReference type="Proteomes" id="UP001330434">
    <property type="component" value="Chromosome"/>
</dbReference>
<dbReference type="Pfam" id="PF00872">
    <property type="entry name" value="Transposase_mut"/>
    <property type="match status" value="1"/>
</dbReference>
<keyword evidence="3 6" id="KW-0815">Transposition</keyword>
<reference evidence="7" key="1">
    <citation type="submission" date="2023-08" db="EMBL/GenBank/DDBJ databases">
        <authorList>
            <person name="Giovannini M.G."/>
            <person name="Castelli M.C."/>
            <person name="Petroni G.P."/>
        </authorList>
    </citation>
    <scope>NUCLEOTIDE SEQUENCE</scope>
    <source>
        <strain evidence="7">US_Bl 15I1</strain>
    </source>
</reference>
<dbReference type="PANTHER" id="PTHR33217">
    <property type="entry name" value="TRANSPOSASE FOR INSERTION SEQUENCE ELEMENT IS1081"/>
    <property type="match status" value="1"/>
</dbReference>
<evidence type="ECO:0000256" key="6">
    <source>
        <dbReference type="RuleBase" id="RU365089"/>
    </source>
</evidence>
<evidence type="ECO:0000313" key="8">
    <source>
        <dbReference type="EMBL" id="WVX67560.1"/>
    </source>
</evidence>
<keyword evidence="6" id="KW-0814">Transposable element</keyword>